<organism evidence="1 2">
    <name type="scientific">Sphingomonas piscis</name>
    <dbReference type="NCBI Taxonomy" id="2714943"/>
    <lineage>
        <taxon>Bacteria</taxon>
        <taxon>Pseudomonadati</taxon>
        <taxon>Pseudomonadota</taxon>
        <taxon>Alphaproteobacteria</taxon>
        <taxon>Sphingomonadales</taxon>
        <taxon>Sphingomonadaceae</taxon>
        <taxon>Sphingomonas</taxon>
    </lineage>
</organism>
<reference evidence="1 2" key="1">
    <citation type="submission" date="2020-03" db="EMBL/GenBank/DDBJ databases">
        <title>Sphingomonas sp. nov., isolated from fish.</title>
        <authorList>
            <person name="Hyun D.-W."/>
            <person name="Bae J.-W."/>
        </authorList>
    </citation>
    <scope>NUCLEOTIDE SEQUENCE [LARGE SCALE GENOMIC DNA]</scope>
    <source>
        <strain evidence="1 2">HDW15B</strain>
    </source>
</reference>
<evidence type="ECO:0000313" key="2">
    <source>
        <dbReference type="Proteomes" id="UP000503222"/>
    </source>
</evidence>
<proteinExistence type="predicted"/>
<protein>
    <submittedName>
        <fullName evidence="1">Uncharacterized protein</fullName>
    </submittedName>
</protein>
<accession>A0A6G7YMM9</accession>
<evidence type="ECO:0000313" key="1">
    <source>
        <dbReference type="EMBL" id="QIK77976.1"/>
    </source>
</evidence>
<dbReference type="KEGG" id="spii:G7077_02660"/>
<dbReference type="AlphaFoldDB" id="A0A6G7YMM9"/>
<dbReference type="Proteomes" id="UP000503222">
    <property type="component" value="Chromosome"/>
</dbReference>
<gene>
    <name evidence="1" type="ORF">G7077_02660</name>
</gene>
<dbReference type="EMBL" id="CP049869">
    <property type="protein sequence ID" value="QIK77976.1"/>
    <property type="molecule type" value="Genomic_DNA"/>
</dbReference>
<name>A0A6G7YMM9_9SPHN</name>
<keyword evidence="2" id="KW-1185">Reference proteome</keyword>
<sequence length="71" mass="7538">MSSKSKPKSPYITATHPQRGTLWAAVDPDARNLEGRVEDLRFGAYLAPFKSAADAEAALRAAGGQLEVSHG</sequence>
<dbReference type="RefSeq" id="WP_166410371.1">
    <property type="nucleotide sequence ID" value="NZ_CP049869.1"/>
</dbReference>